<protein>
    <recommendedName>
        <fullName evidence="4">Membrane protein YesL</fullName>
    </recommendedName>
</protein>
<proteinExistence type="predicted"/>
<dbReference type="AlphaFoldDB" id="A0A1V4I7H1"/>
<gene>
    <name evidence="2" type="ORF">CLOTH_10220</name>
</gene>
<dbReference type="OrthoDB" id="2182676at2"/>
<evidence type="ECO:0000313" key="3">
    <source>
        <dbReference type="Proteomes" id="UP000190140"/>
    </source>
</evidence>
<keyword evidence="1" id="KW-0472">Membrane</keyword>
<sequence>MQANRASKVSNKLYEICEWICRLVYINILWIASTVIGLVVFGIAPATVAMFGVLRKWTVGDTDTSVFRAFIKIYKEEFIKSNILGVIFLAFGYMIYFNYLLSQMIDGIFHRILWIGLFPTVFIYMITLFFVFPVYVHYDLKLLQYIKVAFMIAISNPLEIIIFGLTVCLLCYMFYFIPAGIPFFGVSIIAWIVMLRASGIFMRVDKK</sequence>
<dbReference type="RefSeq" id="WP_079411832.1">
    <property type="nucleotide sequence ID" value="NZ_MZGW01000003.1"/>
</dbReference>
<feature type="transmembrane region" description="Helical" evidence="1">
    <location>
        <begin position="148"/>
        <end position="175"/>
    </location>
</feature>
<keyword evidence="1" id="KW-0812">Transmembrane</keyword>
<evidence type="ECO:0008006" key="4">
    <source>
        <dbReference type="Google" id="ProtNLM"/>
    </source>
</evidence>
<feature type="transmembrane region" description="Helical" evidence="1">
    <location>
        <begin position="82"/>
        <end position="100"/>
    </location>
</feature>
<accession>A0A1V4I7H1</accession>
<feature type="transmembrane region" description="Helical" evidence="1">
    <location>
        <begin position="112"/>
        <end position="136"/>
    </location>
</feature>
<evidence type="ECO:0000313" key="2">
    <source>
        <dbReference type="EMBL" id="OPJ55844.1"/>
    </source>
</evidence>
<feature type="transmembrane region" description="Helical" evidence="1">
    <location>
        <begin position="181"/>
        <end position="202"/>
    </location>
</feature>
<dbReference type="STRING" id="29349.CLOTH_10220"/>
<name>A0A1V4I7H1_9FIRM</name>
<dbReference type="EMBL" id="MZGW01000003">
    <property type="protein sequence ID" value="OPJ55844.1"/>
    <property type="molecule type" value="Genomic_DNA"/>
</dbReference>
<dbReference type="Pfam" id="PF04854">
    <property type="entry name" value="DUF624"/>
    <property type="match status" value="1"/>
</dbReference>
<evidence type="ECO:0000256" key="1">
    <source>
        <dbReference type="SAM" id="Phobius"/>
    </source>
</evidence>
<reference evidence="2 3" key="1">
    <citation type="submission" date="2017-03" db="EMBL/GenBank/DDBJ databases">
        <title>Genome sequence of Clostridium thermoalcaliphilum DSM 7309.</title>
        <authorList>
            <person name="Poehlein A."/>
            <person name="Daniel R."/>
        </authorList>
    </citation>
    <scope>NUCLEOTIDE SEQUENCE [LARGE SCALE GENOMIC DNA]</scope>
    <source>
        <strain evidence="2 3">DSM 7309</strain>
    </source>
</reference>
<dbReference type="InterPro" id="IPR006938">
    <property type="entry name" value="DUF624"/>
</dbReference>
<feature type="transmembrane region" description="Helical" evidence="1">
    <location>
        <begin position="28"/>
        <end position="54"/>
    </location>
</feature>
<keyword evidence="1" id="KW-1133">Transmembrane helix</keyword>
<keyword evidence="3" id="KW-1185">Reference proteome</keyword>
<dbReference type="Proteomes" id="UP000190140">
    <property type="component" value="Unassembled WGS sequence"/>
</dbReference>
<comment type="caution">
    <text evidence="2">The sequence shown here is derived from an EMBL/GenBank/DDBJ whole genome shotgun (WGS) entry which is preliminary data.</text>
</comment>
<organism evidence="2 3">
    <name type="scientific">Alkalithermobacter paradoxus</name>
    <dbReference type="NCBI Taxonomy" id="29349"/>
    <lineage>
        <taxon>Bacteria</taxon>
        <taxon>Bacillati</taxon>
        <taxon>Bacillota</taxon>
        <taxon>Clostridia</taxon>
        <taxon>Peptostreptococcales</taxon>
        <taxon>Tepidibacteraceae</taxon>
        <taxon>Alkalithermobacter</taxon>
    </lineage>
</organism>